<organism evidence="1 2">
    <name type="scientific">Planococcus glaciei</name>
    <dbReference type="NCBI Taxonomy" id="459472"/>
    <lineage>
        <taxon>Bacteria</taxon>
        <taxon>Bacillati</taxon>
        <taxon>Bacillota</taxon>
        <taxon>Bacilli</taxon>
        <taxon>Bacillales</taxon>
        <taxon>Caryophanaceae</taxon>
        <taxon>Planococcus</taxon>
    </lineage>
</organism>
<sequence length="34" mass="4114">MAKYSEEFKLQLIEEYVEGTLCYKLLARKYEVQP</sequence>
<evidence type="ECO:0000313" key="2">
    <source>
        <dbReference type="Proteomes" id="UP000509222"/>
    </source>
</evidence>
<dbReference type="GO" id="GO:0003677">
    <property type="term" value="F:DNA binding"/>
    <property type="evidence" value="ECO:0007669"/>
    <property type="project" value="InterPro"/>
</dbReference>
<dbReference type="GO" id="GO:0006313">
    <property type="term" value="P:DNA transposition"/>
    <property type="evidence" value="ECO:0007669"/>
    <property type="project" value="InterPro"/>
</dbReference>
<dbReference type="Proteomes" id="UP000509222">
    <property type="component" value="Chromosome"/>
</dbReference>
<gene>
    <name evidence="1" type="ORF">HF394_10785</name>
</gene>
<name>A0A7H8QAG6_9BACL</name>
<keyword evidence="2" id="KW-1185">Reference proteome</keyword>
<dbReference type="Pfam" id="PF01527">
    <property type="entry name" value="HTH_Tnp_1"/>
    <property type="match status" value="1"/>
</dbReference>
<protein>
    <submittedName>
        <fullName evidence="1">Transposase</fullName>
    </submittedName>
</protein>
<dbReference type="InterPro" id="IPR002514">
    <property type="entry name" value="Transposase_8"/>
</dbReference>
<proteinExistence type="predicted"/>
<reference evidence="2" key="1">
    <citation type="submission" date="2020-06" db="EMBL/GenBank/DDBJ databases">
        <title>Isolation of Planomicrobium glaciei.</title>
        <authorList>
            <person name="Malisova L."/>
            <person name="Safrankova R."/>
            <person name="Jakubu V."/>
            <person name="Spanelova P."/>
        </authorList>
    </citation>
    <scope>NUCLEOTIDE SEQUENCE [LARGE SCALE GENOMIC DNA]</scope>
    <source>
        <strain evidence="2">NRL-ATB46093</strain>
    </source>
</reference>
<dbReference type="GO" id="GO:0004803">
    <property type="term" value="F:transposase activity"/>
    <property type="evidence" value="ECO:0007669"/>
    <property type="project" value="InterPro"/>
</dbReference>
<evidence type="ECO:0000313" key="1">
    <source>
        <dbReference type="EMBL" id="QKX51034.1"/>
    </source>
</evidence>
<accession>A0A7H8QAG6</accession>
<dbReference type="RefSeq" id="WP_176294592.1">
    <property type="nucleotide sequence ID" value="NZ_CP051177.1"/>
</dbReference>
<dbReference type="EMBL" id="CP051177">
    <property type="protein sequence ID" value="QKX51034.1"/>
    <property type="molecule type" value="Genomic_DNA"/>
</dbReference>
<dbReference type="AlphaFoldDB" id="A0A7H8QAG6"/>